<evidence type="ECO:0000259" key="3">
    <source>
        <dbReference type="PROSITE" id="PS50883"/>
    </source>
</evidence>
<evidence type="ECO:0000259" key="4">
    <source>
        <dbReference type="PROSITE" id="PS50887"/>
    </source>
</evidence>
<dbReference type="InterPro" id="IPR000160">
    <property type="entry name" value="GGDEF_dom"/>
</dbReference>
<dbReference type="PROSITE" id="PS50887">
    <property type="entry name" value="GGDEF"/>
    <property type="match status" value="1"/>
</dbReference>
<feature type="transmembrane region" description="Helical" evidence="1">
    <location>
        <begin position="147"/>
        <end position="169"/>
    </location>
</feature>
<dbReference type="PANTHER" id="PTHR44757:SF10">
    <property type="entry name" value="MEMBRANE PROTEIN"/>
    <property type="match status" value="1"/>
</dbReference>
<name>A0A8J4M5M7_9PROT</name>
<dbReference type="Gene3D" id="3.30.70.270">
    <property type="match status" value="1"/>
</dbReference>
<dbReference type="InterPro" id="IPR013656">
    <property type="entry name" value="PAS_4"/>
</dbReference>
<keyword evidence="1" id="KW-1133">Transmembrane helix</keyword>
<accession>A0A8J4M5M7</accession>
<dbReference type="InterPro" id="IPR043128">
    <property type="entry name" value="Rev_trsase/Diguanyl_cyclase"/>
</dbReference>
<dbReference type="CDD" id="cd00130">
    <property type="entry name" value="PAS"/>
    <property type="match status" value="1"/>
</dbReference>
<dbReference type="InterPro" id="IPR000014">
    <property type="entry name" value="PAS"/>
</dbReference>
<dbReference type="AlphaFoldDB" id="A0A8J4M5M7"/>
<sequence>MLRVLACMTERHDPELVLLATLICALASGTVVLMLARGLASVGRSRAAWTVGAAIAFGSGVWAVHFVAMLGYQPGIATAYDVSWTTLSLLIATLGALPGIALFLFRPRNPIIAALSGAMLGLAITGMHFTGMMAMRLGAIVMFDRRYVAAALVLAVGFSALALVVAGRWQTALGRLLAGVLLVLAIIGLHFTGMTAVALVPVLGNGIAPPDAVLTPDLLAIAVSAVSALVLLAGFTLALWDARLARRDAAEVLRIRQLADAAFEGLVIHRDGVIRDVNIAFAELIGAPASAIIGRSILDFVDESEVQHAMERLAAGRTELEECVLRREDGTRREVEVLARGIGQGKDAAMVVAVRDISERKEAAQHIHYLAHHDPLTGLANRVLLRERIEIAINRAASRGEMVALLSLDLDRFKVVNDLYGHQAGDEVLIRVGARLRQVVRNADVVGRLGGDEFIVILPIGKQAGPALEAAQRLIAALAEPLEIGGQFAQIGGSVGIALAPQHGGTPDDLLRNADTALYAAKRAGRGTARLFDPAMDAELQNRRRLERDLRRAVRERTLDVHYQPLFARDGTTITGFEALARWIHAERGPIAPGEFIPLAEESGLIVPLGGLVLDIACAEAASWPLPHLVAVNVSPEQLRAGDLVATVADCLARTGLAPERLELEVTESILIEDAKGALATLNALKGLGLRIVLDDFGTGYSSLSYLRRFPFDKLKIDHSFVQSLGQDQEATAIVRAILALAQSLGLDVTAEGVETGEQLRLLQALSCTQIQGYLLGRPQSAAALSTLLASGTRAPANDPIGGGPRGFAAVAQQS</sequence>
<dbReference type="SMART" id="SM00267">
    <property type="entry name" value="GGDEF"/>
    <property type="match status" value="1"/>
</dbReference>
<evidence type="ECO:0000256" key="1">
    <source>
        <dbReference type="PROSITE-ProRule" id="PRU00244"/>
    </source>
</evidence>
<feature type="transmembrane region" description="Helical" evidence="1">
    <location>
        <begin position="176"/>
        <end position="199"/>
    </location>
</feature>
<dbReference type="Pfam" id="PF00990">
    <property type="entry name" value="GGDEF"/>
    <property type="match status" value="1"/>
</dbReference>
<dbReference type="InterPro" id="IPR035965">
    <property type="entry name" value="PAS-like_dom_sf"/>
</dbReference>
<feature type="domain" description="GGDEF" evidence="4">
    <location>
        <begin position="401"/>
        <end position="534"/>
    </location>
</feature>
<dbReference type="PROSITE" id="PS50112">
    <property type="entry name" value="PAS"/>
    <property type="match status" value="1"/>
</dbReference>
<feature type="transmembrane region" description="Helical" evidence="1">
    <location>
        <begin position="219"/>
        <end position="240"/>
    </location>
</feature>
<dbReference type="Pfam" id="PF08448">
    <property type="entry name" value="PAS_4"/>
    <property type="match status" value="1"/>
</dbReference>
<reference evidence="6" key="1">
    <citation type="journal article" date="2020" name="mSystems">
        <title>Genome- and Community-Level Interaction Insights into Carbon Utilization and Element Cycling Functions of Hydrothermarchaeota in Hydrothermal Sediment.</title>
        <authorList>
            <person name="Zhou Z."/>
            <person name="Liu Y."/>
            <person name="Xu W."/>
            <person name="Pan J."/>
            <person name="Luo Z.H."/>
            <person name="Li M."/>
        </authorList>
    </citation>
    <scope>NUCLEOTIDE SEQUENCE</scope>
    <source>
        <strain evidence="6">SpSt-997</strain>
    </source>
</reference>
<dbReference type="NCBIfam" id="TIGR00229">
    <property type="entry name" value="sensory_box"/>
    <property type="match status" value="1"/>
</dbReference>
<feature type="domain" description="EAL" evidence="3">
    <location>
        <begin position="543"/>
        <end position="793"/>
    </location>
</feature>
<evidence type="ECO:0000259" key="2">
    <source>
        <dbReference type="PROSITE" id="PS50112"/>
    </source>
</evidence>
<dbReference type="Pfam" id="PF00563">
    <property type="entry name" value="EAL"/>
    <property type="match status" value="1"/>
</dbReference>
<feature type="domain" description="PAS" evidence="2">
    <location>
        <begin position="266"/>
        <end position="313"/>
    </location>
</feature>
<keyword evidence="1" id="KW-0472">Membrane</keyword>
<dbReference type="CDD" id="cd01949">
    <property type="entry name" value="GGDEF"/>
    <property type="match status" value="1"/>
</dbReference>
<gene>
    <name evidence="6" type="ORF">ENY07_06640</name>
</gene>
<dbReference type="InterPro" id="IPR029787">
    <property type="entry name" value="Nucleotide_cyclase"/>
</dbReference>
<feature type="transmembrane region" description="Helical" evidence="1">
    <location>
        <begin position="48"/>
        <end position="72"/>
    </location>
</feature>
<dbReference type="SMART" id="SM00091">
    <property type="entry name" value="PAS"/>
    <property type="match status" value="1"/>
</dbReference>
<dbReference type="SUPFAM" id="SSF141868">
    <property type="entry name" value="EAL domain-like"/>
    <property type="match status" value="1"/>
</dbReference>
<feature type="transmembrane region" description="Helical" evidence="1">
    <location>
        <begin position="112"/>
        <end position="135"/>
    </location>
</feature>
<dbReference type="GO" id="GO:0003824">
    <property type="term" value="F:catalytic activity"/>
    <property type="evidence" value="ECO:0007669"/>
    <property type="project" value="UniProtKB-ARBA"/>
</dbReference>
<dbReference type="Pfam" id="PF03707">
    <property type="entry name" value="MHYT"/>
    <property type="match status" value="2"/>
</dbReference>
<dbReference type="Gene3D" id="3.20.20.450">
    <property type="entry name" value="EAL domain"/>
    <property type="match status" value="1"/>
</dbReference>
<evidence type="ECO:0000313" key="6">
    <source>
        <dbReference type="EMBL" id="HGC42881.1"/>
    </source>
</evidence>
<evidence type="ECO:0000259" key="5">
    <source>
        <dbReference type="PROSITE" id="PS50924"/>
    </source>
</evidence>
<dbReference type="NCBIfam" id="TIGR00254">
    <property type="entry name" value="GGDEF"/>
    <property type="match status" value="1"/>
</dbReference>
<dbReference type="SUPFAM" id="SSF55785">
    <property type="entry name" value="PYP-like sensor domain (PAS domain)"/>
    <property type="match status" value="1"/>
</dbReference>
<dbReference type="PROSITE" id="PS50883">
    <property type="entry name" value="EAL"/>
    <property type="match status" value="1"/>
</dbReference>
<dbReference type="InterPro" id="IPR052155">
    <property type="entry name" value="Biofilm_reg_signaling"/>
</dbReference>
<dbReference type="EMBL" id="DTQM01000122">
    <property type="protein sequence ID" value="HGC42881.1"/>
    <property type="molecule type" value="Genomic_DNA"/>
</dbReference>
<dbReference type="GO" id="GO:0016020">
    <property type="term" value="C:membrane"/>
    <property type="evidence" value="ECO:0007669"/>
    <property type="project" value="UniProtKB-UniRule"/>
</dbReference>
<comment type="caution">
    <text evidence="6">The sequence shown here is derived from an EMBL/GenBank/DDBJ whole genome shotgun (WGS) entry which is preliminary data.</text>
</comment>
<organism evidence="6">
    <name type="scientific">Acidicaldus sp</name>
    <dbReference type="NCBI Taxonomy" id="1872105"/>
    <lineage>
        <taxon>Bacteria</taxon>
        <taxon>Pseudomonadati</taxon>
        <taxon>Pseudomonadota</taxon>
        <taxon>Alphaproteobacteria</taxon>
        <taxon>Acetobacterales</taxon>
        <taxon>Acetobacteraceae</taxon>
        <taxon>Acidicaldus</taxon>
    </lineage>
</organism>
<dbReference type="SMART" id="SM00052">
    <property type="entry name" value="EAL"/>
    <property type="match status" value="1"/>
</dbReference>
<feature type="domain" description="MHYT" evidence="5">
    <location>
        <begin position="12"/>
        <end position="200"/>
    </location>
</feature>
<dbReference type="PROSITE" id="PS50924">
    <property type="entry name" value="MHYT"/>
    <property type="match status" value="1"/>
</dbReference>
<dbReference type="CDD" id="cd01948">
    <property type="entry name" value="EAL"/>
    <property type="match status" value="1"/>
</dbReference>
<feature type="transmembrane region" description="Helical" evidence="1">
    <location>
        <begin position="16"/>
        <end position="36"/>
    </location>
</feature>
<dbReference type="InterPro" id="IPR035919">
    <property type="entry name" value="EAL_sf"/>
</dbReference>
<dbReference type="Gene3D" id="3.30.450.20">
    <property type="entry name" value="PAS domain"/>
    <property type="match status" value="1"/>
</dbReference>
<feature type="transmembrane region" description="Helical" evidence="1">
    <location>
        <begin position="84"/>
        <end position="105"/>
    </location>
</feature>
<protein>
    <submittedName>
        <fullName evidence="6">EAL domain-containing protein</fullName>
    </submittedName>
</protein>
<keyword evidence="1" id="KW-0812">Transmembrane</keyword>
<dbReference type="PANTHER" id="PTHR44757">
    <property type="entry name" value="DIGUANYLATE CYCLASE DGCP"/>
    <property type="match status" value="1"/>
</dbReference>
<dbReference type="InterPro" id="IPR001633">
    <property type="entry name" value="EAL_dom"/>
</dbReference>
<proteinExistence type="predicted"/>
<dbReference type="FunFam" id="3.30.70.270:FF:000001">
    <property type="entry name" value="Diguanylate cyclase domain protein"/>
    <property type="match status" value="1"/>
</dbReference>
<dbReference type="SUPFAM" id="SSF55073">
    <property type="entry name" value="Nucleotide cyclase"/>
    <property type="match status" value="1"/>
</dbReference>
<dbReference type="InterPro" id="IPR005330">
    <property type="entry name" value="MHYT_dom"/>
</dbReference>